<dbReference type="AlphaFoldDB" id="A0A2H0VFU6"/>
<accession>A0A2H0VFU6</accession>
<evidence type="ECO:0000313" key="2">
    <source>
        <dbReference type="EMBL" id="PIR97958.1"/>
    </source>
</evidence>
<feature type="region of interest" description="Disordered" evidence="1">
    <location>
        <begin position="138"/>
        <end position="169"/>
    </location>
</feature>
<protein>
    <submittedName>
        <fullName evidence="2">Uncharacterized protein</fullName>
    </submittedName>
</protein>
<organism evidence="2 3">
    <name type="scientific">Candidatus Colwellbacteria bacterium CG10_big_fil_rev_8_21_14_0_10_42_22</name>
    <dbReference type="NCBI Taxonomy" id="1974540"/>
    <lineage>
        <taxon>Bacteria</taxon>
        <taxon>Candidatus Colwelliibacteriota</taxon>
    </lineage>
</organism>
<comment type="caution">
    <text evidence="2">The sequence shown here is derived from an EMBL/GenBank/DDBJ whole genome shotgun (WGS) entry which is preliminary data.</text>
</comment>
<name>A0A2H0VFU6_9BACT</name>
<dbReference type="EMBL" id="PFAH01000007">
    <property type="protein sequence ID" value="PIR97958.1"/>
    <property type="molecule type" value="Genomic_DNA"/>
</dbReference>
<gene>
    <name evidence="2" type="ORF">COT89_01750</name>
</gene>
<sequence length="286" mass="31294">MYQDLTQKQIEERMHLVSDGLWAVAISEDLAEEIDRISKEAPLTDDQKIALARIIGLVFLGFVNRAEFRGAVLNELKELGADEELVEEVGDIIEEGVFDPIGKELDEFYKSMNPDNKNEGGVAPIPEKGVPLVRPKPAQEKMQTGAPTPELQISPAPPAQTPPPPATPFVIHEREEPEAVVEGSGYVGDLVRPSFYSDTEKSSEYTEQTPAARLELGNEDPGTQVEPTTAKVGKENARVVHYSAPEAPADPFAQTPMLKPNSSPTSEIPKKQVPKNNVVNLKDLPQ</sequence>
<evidence type="ECO:0000313" key="3">
    <source>
        <dbReference type="Proteomes" id="UP000231466"/>
    </source>
</evidence>
<feature type="compositionally biased region" description="Pro residues" evidence="1">
    <location>
        <begin position="155"/>
        <end position="167"/>
    </location>
</feature>
<evidence type="ECO:0000256" key="1">
    <source>
        <dbReference type="SAM" id="MobiDB-lite"/>
    </source>
</evidence>
<proteinExistence type="predicted"/>
<reference evidence="3" key="1">
    <citation type="submission" date="2017-09" db="EMBL/GenBank/DDBJ databases">
        <title>Depth-based differentiation of microbial function through sediment-hosted aquifers and enrichment of novel symbionts in the deep terrestrial subsurface.</title>
        <authorList>
            <person name="Probst A.J."/>
            <person name="Ladd B."/>
            <person name="Jarett J.K."/>
            <person name="Geller-Mcgrath D.E."/>
            <person name="Sieber C.M.K."/>
            <person name="Emerson J.B."/>
            <person name="Anantharaman K."/>
            <person name="Thomas B.C."/>
            <person name="Malmstrom R."/>
            <person name="Stieglmeier M."/>
            <person name="Klingl A."/>
            <person name="Woyke T."/>
            <person name="Ryan C.M."/>
            <person name="Banfield J.F."/>
        </authorList>
    </citation>
    <scope>NUCLEOTIDE SEQUENCE [LARGE SCALE GENOMIC DNA]</scope>
</reference>
<feature type="region of interest" description="Disordered" evidence="1">
    <location>
        <begin position="244"/>
        <end position="286"/>
    </location>
</feature>
<dbReference type="Proteomes" id="UP000231466">
    <property type="component" value="Unassembled WGS sequence"/>
</dbReference>